<dbReference type="Proteomes" id="UP000594150">
    <property type="component" value="Segment"/>
</dbReference>
<protein>
    <submittedName>
        <fullName evidence="1">Transcriptional regulator</fullName>
    </submittedName>
</protein>
<accession>A0A7M1RQY9</accession>
<sequence length="116" mass="13128">MEFLKSLNGILDLTNREMELLACLIELDINTPKLPNIDRNVISTENRKYVNRTLGITPDNLSRYIAKFKALGILQKGRGESEVHVNKALIPEIIGDRVQVTIILKVKKDEDEITAN</sequence>
<keyword evidence="2" id="KW-1185">Reference proteome</keyword>
<evidence type="ECO:0000313" key="1">
    <source>
        <dbReference type="EMBL" id="QOR56698.1"/>
    </source>
</evidence>
<reference evidence="1 2" key="1">
    <citation type="submission" date="2020-07" db="EMBL/GenBank/DDBJ databases">
        <title>Taxonomic proposal: Crassvirales, a new order of highly abundant and diverse bacterial viruses.</title>
        <authorList>
            <person name="Shkoporov A.N."/>
            <person name="Stockdale S.R."/>
            <person name="Guerin E."/>
            <person name="Ross R.P."/>
            <person name="Hill C."/>
        </authorList>
    </citation>
    <scope>NUCLEOTIDE SEQUENCE [LARGE SCALE GENOMIC DNA]</scope>
</reference>
<proteinExistence type="predicted"/>
<dbReference type="GeneID" id="65130611"/>
<evidence type="ECO:0000313" key="2">
    <source>
        <dbReference type="Proteomes" id="UP000594150"/>
    </source>
</evidence>
<dbReference type="RefSeq" id="YP_010112150.1">
    <property type="nucleotide sequence ID" value="NC_055888.1"/>
</dbReference>
<organism evidence="1 2">
    <name type="scientific">uncultured phage cr52_1</name>
    <dbReference type="NCBI Taxonomy" id="2772079"/>
    <lineage>
        <taxon>Viruses</taxon>
        <taxon>Duplodnaviria</taxon>
        <taxon>Heunggongvirae</taxon>
        <taxon>Uroviricota</taxon>
        <taxon>Caudoviricetes</taxon>
        <taxon>Crassvirales</taxon>
        <taxon>Suoliviridae</taxon>
        <taxon>Loutivirinae</taxon>
        <taxon>Buchavirus</taxon>
        <taxon>Buchavirus copri</taxon>
    </lineage>
</organism>
<name>A0A7M1RQY9_9CAUD</name>
<dbReference type="EMBL" id="MT774395">
    <property type="protein sequence ID" value="QOR56698.1"/>
    <property type="molecule type" value="Genomic_DNA"/>
</dbReference>
<dbReference type="KEGG" id="vg:65130611"/>